<name>A0A0P9DIR8_9CHLR</name>
<protein>
    <submittedName>
        <fullName evidence="1">Uncharacterized protein</fullName>
    </submittedName>
</protein>
<comment type="caution">
    <text evidence="1">The sequence shown here is derived from an EMBL/GenBank/DDBJ whole genome shotgun (WGS) entry which is preliminary data.</text>
</comment>
<keyword evidence="2" id="KW-1185">Reference proteome</keyword>
<accession>A0A0P9DIR8</accession>
<evidence type="ECO:0000313" key="2">
    <source>
        <dbReference type="Proteomes" id="UP000050509"/>
    </source>
</evidence>
<reference evidence="1 2" key="1">
    <citation type="submission" date="2015-09" db="EMBL/GenBank/DDBJ databases">
        <title>Draft genome sequence of Kouleothrix aurantiaca JCM 19913.</title>
        <authorList>
            <person name="Hemp J."/>
        </authorList>
    </citation>
    <scope>NUCLEOTIDE SEQUENCE [LARGE SCALE GENOMIC DNA]</scope>
    <source>
        <strain evidence="1 2">COM-B</strain>
    </source>
</reference>
<sequence>MVGRFKPGDAFIAVQTIRKPHAFVELYGYAEAVNWRDLEEDAFRAVAAQPWSPYGRYGEYPCPPELAQRAVAANWVTWQVGAVRERRTMPSRARLTTWAIEPRG</sequence>
<organism evidence="1 2">
    <name type="scientific">Kouleothrix aurantiaca</name>
    <dbReference type="NCBI Taxonomy" id="186479"/>
    <lineage>
        <taxon>Bacteria</taxon>
        <taxon>Bacillati</taxon>
        <taxon>Chloroflexota</taxon>
        <taxon>Chloroflexia</taxon>
        <taxon>Chloroflexales</taxon>
        <taxon>Roseiflexineae</taxon>
        <taxon>Roseiflexaceae</taxon>
        <taxon>Kouleothrix</taxon>
    </lineage>
</organism>
<dbReference type="AlphaFoldDB" id="A0A0P9DIR8"/>
<proteinExistence type="predicted"/>
<dbReference type="EMBL" id="LJCR01000287">
    <property type="protein sequence ID" value="KPV53318.1"/>
    <property type="molecule type" value="Genomic_DNA"/>
</dbReference>
<evidence type="ECO:0000313" key="1">
    <source>
        <dbReference type="EMBL" id="KPV53318.1"/>
    </source>
</evidence>
<gene>
    <name evidence="1" type="ORF">SE17_10350</name>
</gene>
<dbReference type="Proteomes" id="UP000050509">
    <property type="component" value="Unassembled WGS sequence"/>
</dbReference>